<feature type="region of interest" description="Disordered" evidence="1">
    <location>
        <begin position="252"/>
        <end position="272"/>
    </location>
</feature>
<dbReference type="Gene3D" id="1.20.1310.10">
    <property type="entry name" value="Cullin Repeats"/>
    <property type="match status" value="1"/>
</dbReference>
<sequence length="329" mass="35740">MAEVKGKAPIPPMPGPASGSANPAASLSALWAYLLPALNHIVKSPVNSDKPRAPAIDMAFYAGIHTACYNYFTAQSEAKPPPSRSSTEPASGTDLYEQLDKYFMETTREIMLGAPHDDATLIQYIVPCFNRFSAGAVSVNRLLNYVNRHYVKRAVDEDKGWLRLSDVLESVAKTIYADDTREKVSEKLREKRIEELTKWGYKTDGTGTPAAAAEACAEAASPLDRVVPVTALAHRRFRTEVIDPLLSVPAVKGKKSKHKTPKAGSAPPTPKGRLARAVKELLEGEGGDEAEKTRLATDLSAALRLIGIRVDHPLRKRLDKFIASQSPGA</sequence>
<organism evidence="2 3">
    <name type="scientific">Mycena citricolor</name>
    <dbReference type="NCBI Taxonomy" id="2018698"/>
    <lineage>
        <taxon>Eukaryota</taxon>
        <taxon>Fungi</taxon>
        <taxon>Dikarya</taxon>
        <taxon>Basidiomycota</taxon>
        <taxon>Agaricomycotina</taxon>
        <taxon>Agaricomycetes</taxon>
        <taxon>Agaricomycetidae</taxon>
        <taxon>Agaricales</taxon>
        <taxon>Marasmiineae</taxon>
        <taxon>Mycenaceae</taxon>
        <taxon>Mycena</taxon>
    </lineage>
</organism>
<evidence type="ECO:0000313" key="2">
    <source>
        <dbReference type="EMBL" id="CAK5284280.1"/>
    </source>
</evidence>
<keyword evidence="3" id="KW-1185">Reference proteome</keyword>
<protein>
    <submittedName>
        <fullName evidence="2">Uncharacterized protein</fullName>
    </submittedName>
</protein>
<gene>
    <name evidence="2" type="ORF">MYCIT1_LOCUS37403</name>
</gene>
<dbReference type="InterPro" id="IPR016159">
    <property type="entry name" value="Cullin_repeat-like_dom_sf"/>
</dbReference>
<dbReference type="SUPFAM" id="SSF74788">
    <property type="entry name" value="Cullin repeat-like"/>
    <property type="match status" value="1"/>
</dbReference>
<evidence type="ECO:0000256" key="1">
    <source>
        <dbReference type="SAM" id="MobiDB-lite"/>
    </source>
</evidence>
<dbReference type="EMBL" id="CAVNYO010000478">
    <property type="protein sequence ID" value="CAK5284280.1"/>
    <property type="molecule type" value="Genomic_DNA"/>
</dbReference>
<reference evidence="2" key="1">
    <citation type="submission" date="2023-11" db="EMBL/GenBank/DDBJ databases">
        <authorList>
            <person name="De Vega J J."/>
            <person name="De Vega J J."/>
        </authorList>
    </citation>
    <scope>NUCLEOTIDE SEQUENCE</scope>
</reference>
<accession>A0AAD2HYK0</accession>
<evidence type="ECO:0000313" key="3">
    <source>
        <dbReference type="Proteomes" id="UP001295794"/>
    </source>
</evidence>
<feature type="compositionally biased region" description="Basic residues" evidence="1">
    <location>
        <begin position="252"/>
        <end position="261"/>
    </location>
</feature>
<comment type="caution">
    <text evidence="2">The sequence shown here is derived from an EMBL/GenBank/DDBJ whole genome shotgun (WGS) entry which is preliminary data.</text>
</comment>
<name>A0AAD2HYK0_9AGAR</name>
<dbReference type="AlphaFoldDB" id="A0AAD2HYK0"/>
<proteinExistence type="predicted"/>
<dbReference type="Proteomes" id="UP001295794">
    <property type="component" value="Unassembled WGS sequence"/>
</dbReference>